<protein>
    <submittedName>
        <fullName evidence="1">Uncharacterized protein</fullName>
    </submittedName>
</protein>
<dbReference type="AlphaFoldDB" id="A0A315ZP92"/>
<evidence type="ECO:0000313" key="1">
    <source>
        <dbReference type="EMBL" id="SUQ16015.1"/>
    </source>
</evidence>
<reference evidence="2" key="1">
    <citation type="submission" date="2017-07" db="EMBL/GenBank/DDBJ databases">
        <authorList>
            <person name="Varghese N."/>
            <person name="Submissions S."/>
        </authorList>
    </citation>
    <scope>NUCLEOTIDE SEQUENCE [LARGE SCALE GENOMIC DNA]</scope>
    <source>
        <strain evidence="2">NLAE-zl-C134</strain>
    </source>
</reference>
<organism evidence="1 2">
    <name type="scientific">Faecalicatena contorta</name>
    <dbReference type="NCBI Taxonomy" id="39482"/>
    <lineage>
        <taxon>Bacteria</taxon>
        <taxon>Bacillati</taxon>
        <taxon>Bacillota</taxon>
        <taxon>Clostridia</taxon>
        <taxon>Lachnospirales</taxon>
        <taxon>Lachnospiraceae</taxon>
        <taxon>Faecalicatena</taxon>
    </lineage>
</organism>
<name>A0A315ZP92_9FIRM</name>
<proteinExistence type="predicted"/>
<dbReference type="RefSeq" id="WP_109714360.1">
    <property type="nucleotide sequence ID" value="NZ_QGDS01000019.1"/>
</dbReference>
<gene>
    <name evidence="1" type="ORF">SAMN05216529_11963</name>
</gene>
<sequence length="117" mass="13529">MITENYSVSFFGLDPRYYSIPIVGNIWNMASEKVYEQTGIRISGDIQESYVVGQDDEELNNTNVITIDSTRVPHEIATSTNYWNAYEEVLKEVRYRLGNPRMSLTIADIDITHFERV</sequence>
<evidence type="ECO:0000313" key="2">
    <source>
        <dbReference type="Proteomes" id="UP000254051"/>
    </source>
</evidence>
<dbReference type="Proteomes" id="UP000254051">
    <property type="component" value="Unassembled WGS sequence"/>
</dbReference>
<dbReference type="OrthoDB" id="1937484at2"/>
<keyword evidence="2" id="KW-1185">Reference proteome</keyword>
<dbReference type="EMBL" id="UHJJ01000019">
    <property type="protein sequence ID" value="SUQ16015.1"/>
    <property type="molecule type" value="Genomic_DNA"/>
</dbReference>
<accession>A0A315ZP92</accession>